<dbReference type="Proteomes" id="UP000320390">
    <property type="component" value="Chromosome"/>
</dbReference>
<keyword evidence="2" id="KW-1185">Reference proteome</keyword>
<evidence type="ECO:0000313" key="1">
    <source>
        <dbReference type="EMBL" id="QDV08237.1"/>
    </source>
</evidence>
<sequence length="413" mass="42262">MQSSAPVAPATTPLASRWAASLAAATVLTPLLGALTPILAVTGAVALAAPSLASSLVTPVPQAGKADRIFTKNKKTAKVEANVGVVTAADLKGIKFTERGDKNQSADAIEVVLIQWGDVPDDFTDGETYAKRGEWEKAVSSFQAAAADDDAREVVRAAARVRAIESMIAWGAADPARFADAIAEATRFLSDHGENWKVPAVRAIKARATWLSGDAAAARDGYRSLFETGKDGADGYSPLMVAEAAMSGARAALVSPETSTARELFDSAASAFAAIDSNDPEVMARAAAGAEVARMAAAESLLAKGDFAGAVRAFESALDEAKTSAGKGAAKLGLGRALLGKGENAEAEIQLGWVAGLDHTSADRRAAALLALGEALKDSAEGKGVAKSALQRVKSEYGATPSAARANELLSGL</sequence>
<organism evidence="1 2">
    <name type="scientific">Saltatorellus ferox</name>
    <dbReference type="NCBI Taxonomy" id="2528018"/>
    <lineage>
        <taxon>Bacteria</taxon>
        <taxon>Pseudomonadati</taxon>
        <taxon>Planctomycetota</taxon>
        <taxon>Planctomycetia</taxon>
        <taxon>Planctomycetia incertae sedis</taxon>
        <taxon>Saltatorellus</taxon>
    </lineage>
</organism>
<dbReference type="InterPro" id="IPR011990">
    <property type="entry name" value="TPR-like_helical_dom_sf"/>
</dbReference>
<dbReference type="AlphaFoldDB" id="A0A518EVY0"/>
<reference evidence="1 2" key="1">
    <citation type="submission" date="2019-02" db="EMBL/GenBank/DDBJ databases">
        <title>Deep-cultivation of Planctomycetes and their phenomic and genomic characterization uncovers novel biology.</title>
        <authorList>
            <person name="Wiegand S."/>
            <person name="Jogler M."/>
            <person name="Boedeker C."/>
            <person name="Pinto D."/>
            <person name="Vollmers J."/>
            <person name="Rivas-Marin E."/>
            <person name="Kohn T."/>
            <person name="Peeters S.H."/>
            <person name="Heuer A."/>
            <person name="Rast P."/>
            <person name="Oberbeckmann S."/>
            <person name="Bunk B."/>
            <person name="Jeske O."/>
            <person name="Meyerdierks A."/>
            <person name="Storesund J.E."/>
            <person name="Kallscheuer N."/>
            <person name="Luecker S."/>
            <person name="Lage O.M."/>
            <person name="Pohl T."/>
            <person name="Merkel B.J."/>
            <person name="Hornburger P."/>
            <person name="Mueller R.-W."/>
            <person name="Bruemmer F."/>
            <person name="Labrenz M."/>
            <person name="Spormann A.M."/>
            <person name="Op den Camp H."/>
            <person name="Overmann J."/>
            <person name="Amann R."/>
            <person name="Jetten M.S.M."/>
            <person name="Mascher T."/>
            <person name="Medema M.H."/>
            <person name="Devos D.P."/>
            <person name="Kaster A.-K."/>
            <person name="Ovreas L."/>
            <person name="Rohde M."/>
            <person name="Galperin M.Y."/>
            <person name="Jogler C."/>
        </authorList>
    </citation>
    <scope>NUCLEOTIDE SEQUENCE [LARGE SCALE GENOMIC DNA]</scope>
    <source>
        <strain evidence="1 2">Poly30</strain>
    </source>
</reference>
<name>A0A518EVY0_9BACT</name>
<evidence type="ECO:0008006" key="3">
    <source>
        <dbReference type="Google" id="ProtNLM"/>
    </source>
</evidence>
<proteinExistence type="predicted"/>
<dbReference type="EMBL" id="CP036434">
    <property type="protein sequence ID" value="QDV08237.1"/>
    <property type="molecule type" value="Genomic_DNA"/>
</dbReference>
<evidence type="ECO:0000313" key="2">
    <source>
        <dbReference type="Proteomes" id="UP000320390"/>
    </source>
</evidence>
<dbReference type="SUPFAM" id="SSF48452">
    <property type="entry name" value="TPR-like"/>
    <property type="match status" value="1"/>
</dbReference>
<gene>
    <name evidence="1" type="ORF">Poly30_37730</name>
</gene>
<protein>
    <recommendedName>
        <fullName evidence="3">Tetratricopeptide repeat protein</fullName>
    </recommendedName>
</protein>
<accession>A0A518EVY0</accession>
<dbReference type="Gene3D" id="1.25.40.10">
    <property type="entry name" value="Tetratricopeptide repeat domain"/>
    <property type="match status" value="2"/>
</dbReference>